<organism evidence="2 3">
    <name type="scientific">Anaeramoeba flamelloides</name>
    <dbReference type="NCBI Taxonomy" id="1746091"/>
    <lineage>
        <taxon>Eukaryota</taxon>
        <taxon>Metamonada</taxon>
        <taxon>Anaeramoebidae</taxon>
        <taxon>Anaeramoeba</taxon>
    </lineage>
</organism>
<feature type="compositionally biased region" description="Polar residues" evidence="1">
    <location>
        <begin position="27"/>
        <end position="45"/>
    </location>
</feature>
<name>A0AAV7ZGT0_9EUKA</name>
<evidence type="ECO:0000313" key="2">
    <source>
        <dbReference type="EMBL" id="KAJ3439912.1"/>
    </source>
</evidence>
<feature type="compositionally biased region" description="Low complexity" evidence="1">
    <location>
        <begin position="58"/>
        <end position="69"/>
    </location>
</feature>
<reference evidence="2" key="1">
    <citation type="submission" date="2022-08" db="EMBL/GenBank/DDBJ databases">
        <title>Novel sulphate-reducing endosymbionts in the free-living metamonad Anaeramoeba.</title>
        <authorList>
            <person name="Jerlstrom-Hultqvist J."/>
            <person name="Cepicka I."/>
            <person name="Gallot-Lavallee L."/>
            <person name="Salas-Leiva D."/>
            <person name="Curtis B.A."/>
            <person name="Zahonova K."/>
            <person name="Pipaliya S."/>
            <person name="Dacks J."/>
            <person name="Roger A.J."/>
        </authorList>
    </citation>
    <scope>NUCLEOTIDE SEQUENCE</scope>
    <source>
        <strain evidence="2">Busselton2</strain>
    </source>
</reference>
<feature type="region of interest" description="Disordered" evidence="1">
    <location>
        <begin position="27"/>
        <end position="85"/>
    </location>
</feature>
<evidence type="ECO:0000256" key="1">
    <source>
        <dbReference type="SAM" id="MobiDB-lite"/>
    </source>
</evidence>
<dbReference type="Proteomes" id="UP001146793">
    <property type="component" value="Unassembled WGS sequence"/>
</dbReference>
<dbReference type="EMBL" id="JANTQA010000032">
    <property type="protein sequence ID" value="KAJ3439912.1"/>
    <property type="molecule type" value="Genomic_DNA"/>
</dbReference>
<proteinExistence type="predicted"/>
<comment type="caution">
    <text evidence="2">The sequence shown here is derived from an EMBL/GenBank/DDBJ whole genome shotgun (WGS) entry which is preliminary data.</text>
</comment>
<evidence type="ECO:0000313" key="3">
    <source>
        <dbReference type="Proteomes" id="UP001146793"/>
    </source>
</evidence>
<gene>
    <name evidence="2" type="ORF">M0812_15952</name>
</gene>
<dbReference type="AlphaFoldDB" id="A0AAV7ZGT0"/>
<protein>
    <submittedName>
        <fullName evidence="2">Uncharacterized protein</fullName>
    </submittedName>
</protein>
<sequence>MPIANQDCRSNQSQQLLIHTSCKHQFQVANSQPEPRSNSPVNSLPASCKPKLPPIQRSTSPTVTTSNPTKRSNSIQNATNPPIHY</sequence>
<feature type="compositionally biased region" description="Polar residues" evidence="1">
    <location>
        <begin position="70"/>
        <end position="85"/>
    </location>
</feature>
<accession>A0AAV7ZGT0</accession>